<keyword evidence="2" id="KW-1185">Reference proteome</keyword>
<comment type="caution">
    <text evidence="1">The sequence shown here is derived from an EMBL/GenBank/DDBJ whole genome shotgun (WGS) entry which is preliminary data.</text>
</comment>
<evidence type="ECO:0000313" key="1">
    <source>
        <dbReference type="EMBL" id="CAB5507943.1"/>
    </source>
</evidence>
<evidence type="ECO:0000313" key="2">
    <source>
        <dbReference type="Proteomes" id="UP000626656"/>
    </source>
</evidence>
<reference evidence="1 2" key="1">
    <citation type="submission" date="2020-05" db="EMBL/GenBank/DDBJ databases">
        <authorList>
            <person name="Petersen J."/>
            <person name="Sayavedra L."/>
        </authorList>
    </citation>
    <scope>NUCLEOTIDE SEQUENCE [LARGE SCALE GENOMIC DNA]</scope>
    <source>
        <strain evidence="1">B azoricus SOX ET2 1586I</strain>
    </source>
</reference>
<dbReference type="EMBL" id="CAHJWF010000496">
    <property type="protein sequence ID" value="CAB5507943.1"/>
    <property type="molecule type" value="Genomic_DNA"/>
</dbReference>
<accession>A0ABN7GE08</accession>
<organism evidence="1 2">
    <name type="scientific">Bathymodiolus thermophilus thioautotrophic gill symbiont</name>
    <dbReference type="NCBI Taxonomy" id="2360"/>
    <lineage>
        <taxon>Bacteria</taxon>
        <taxon>Pseudomonadati</taxon>
        <taxon>Pseudomonadota</taxon>
        <taxon>Gammaproteobacteria</taxon>
        <taxon>sulfur-oxidizing symbionts</taxon>
    </lineage>
</organism>
<dbReference type="Proteomes" id="UP000626656">
    <property type="component" value="Unassembled WGS sequence"/>
</dbReference>
<dbReference type="RefSeq" id="WP_090716086.1">
    <property type="nucleotide sequence ID" value="NZ_CAHJWF010000496.1"/>
</dbReference>
<name>A0ABN7GE08_9GAMM</name>
<protein>
    <submittedName>
        <fullName evidence="1">Uncharacterized protein</fullName>
    </submittedName>
</protein>
<gene>
    <name evidence="1" type="ORF">AZO1586I_2218</name>
</gene>
<proteinExistence type="predicted"/>
<sequence length="81" mass="9117">MITTTPVDDAATAFSSFLKMPLNGYRHNQFVALETLGDHARLWVRSADGTNGRILYIHDDKASFQANHRAIGFGVLYIYEE</sequence>